<gene>
    <name evidence="1" type="ORF">D8M05_02805</name>
</gene>
<sequence>MSFIIKELVKNKLKQISANELLQYGKQYGFTLSQNQASEITHFLRNNTLDPFQTKDREEMFRKLAEITDIETAKQARKLLDEIIKSYGLAYLFE</sequence>
<name>A0A494Z5K5_9BACI</name>
<comment type="caution">
    <text evidence="1">The sequence shown here is derived from an EMBL/GenBank/DDBJ whole genome shotgun (WGS) entry which is preliminary data.</text>
</comment>
<dbReference type="OrthoDB" id="2969753at2"/>
<dbReference type="InterPro" id="IPR020277">
    <property type="entry name" value="DUF2624"/>
</dbReference>
<protein>
    <submittedName>
        <fullName evidence="1">DUF2624 domain-containing protein</fullName>
    </submittedName>
</protein>
<dbReference type="EMBL" id="RBZO01000003">
    <property type="protein sequence ID" value="RKQ17831.1"/>
    <property type="molecule type" value="Genomic_DNA"/>
</dbReference>
<evidence type="ECO:0000313" key="2">
    <source>
        <dbReference type="Proteomes" id="UP000281813"/>
    </source>
</evidence>
<dbReference type="Proteomes" id="UP000281813">
    <property type="component" value="Unassembled WGS sequence"/>
</dbReference>
<evidence type="ECO:0000313" key="1">
    <source>
        <dbReference type="EMBL" id="RKQ17831.1"/>
    </source>
</evidence>
<dbReference type="AlphaFoldDB" id="A0A494Z5K5"/>
<organism evidence="1 2">
    <name type="scientific">Oceanobacillus bengalensis</name>
    <dbReference type="NCBI Taxonomy" id="1435466"/>
    <lineage>
        <taxon>Bacteria</taxon>
        <taxon>Bacillati</taxon>
        <taxon>Bacillota</taxon>
        <taxon>Bacilli</taxon>
        <taxon>Bacillales</taxon>
        <taxon>Bacillaceae</taxon>
        <taxon>Oceanobacillus</taxon>
    </lineage>
</organism>
<accession>A0A494Z5K5</accession>
<dbReference type="Pfam" id="PF11116">
    <property type="entry name" value="DUF2624"/>
    <property type="match status" value="1"/>
</dbReference>
<dbReference type="RefSeq" id="WP_121128427.1">
    <property type="nucleotide sequence ID" value="NZ_JBHUFK010000023.1"/>
</dbReference>
<proteinExistence type="predicted"/>
<keyword evidence="2" id="KW-1185">Reference proteome</keyword>
<reference evidence="1 2" key="1">
    <citation type="journal article" date="2015" name="Antonie Van Leeuwenhoek">
        <title>Oceanobacillus bengalensis sp. nov., a bacterium isolated from seawater of the Bay of Bengal.</title>
        <authorList>
            <person name="Yongchang O."/>
            <person name="Xiang W."/>
            <person name="Wang G."/>
        </authorList>
    </citation>
    <scope>NUCLEOTIDE SEQUENCE [LARGE SCALE GENOMIC DNA]</scope>
    <source>
        <strain evidence="1 2">MCCC 1K00260</strain>
    </source>
</reference>